<dbReference type="CDD" id="cd04600">
    <property type="entry name" value="CBS_pair_HPP_assoc"/>
    <property type="match status" value="1"/>
</dbReference>
<feature type="transmembrane region" description="Helical" evidence="2">
    <location>
        <begin position="59"/>
        <end position="76"/>
    </location>
</feature>
<feature type="transmembrane region" description="Helical" evidence="2">
    <location>
        <begin position="12"/>
        <end position="28"/>
    </location>
</feature>
<organism evidence="4 5">
    <name type="scientific">Sulfurirhabdus autotrophica</name>
    <dbReference type="NCBI Taxonomy" id="1706046"/>
    <lineage>
        <taxon>Bacteria</taxon>
        <taxon>Pseudomonadati</taxon>
        <taxon>Pseudomonadota</taxon>
        <taxon>Betaproteobacteria</taxon>
        <taxon>Nitrosomonadales</taxon>
        <taxon>Sulfuricellaceae</taxon>
        <taxon>Sulfurirhabdus</taxon>
    </lineage>
</organism>
<dbReference type="SUPFAM" id="SSF54631">
    <property type="entry name" value="CBS-domain pair"/>
    <property type="match status" value="1"/>
</dbReference>
<dbReference type="SMART" id="SM00116">
    <property type="entry name" value="CBS"/>
    <property type="match status" value="2"/>
</dbReference>
<dbReference type="InterPro" id="IPR046342">
    <property type="entry name" value="CBS_dom_sf"/>
</dbReference>
<dbReference type="Pfam" id="PF00571">
    <property type="entry name" value="CBS"/>
    <property type="match status" value="2"/>
</dbReference>
<feature type="domain" description="CBS" evidence="3">
    <location>
        <begin position="229"/>
        <end position="286"/>
    </location>
</feature>
<keyword evidence="2" id="KW-0472">Membrane</keyword>
<dbReference type="Pfam" id="PF04982">
    <property type="entry name" value="TM_HPP"/>
    <property type="match status" value="1"/>
</dbReference>
<name>A0A4R3XY31_9PROT</name>
<proteinExistence type="predicted"/>
<sequence>MSLGEKLRSGLASFGGILLVGLISSHFITGPGLPLMVASMGASAVLLFAASHSPLAQPWPLIGGNILSAIVGVACSRVLHDPVLASAVAVSLSIIVMHLTHSLHPPGGAVSLIPVLGGESIQALGFHFVLLPVALNVLVIFAGAMIINNLLPGRRYPSRPLKKRDDVHKHDDPKAMDRLGVTSDDLRNALKDFNAYLDVSEEDLSKVYKMAGMHSYQRKMGVINCADIMSRDLVTVEYGTELEEAWAQLRFHKIKVLPVVDRAHRVVGIVTLVDFLKRANLKTYETFEDKLIKFIKRTPGMASDKPEVVGQIMATPVFTANQDMHIVELVPLLSEKGLHHIPIVDAEKRLVGMVTQSDLIAALYAGAVAKSE</sequence>
<dbReference type="Proteomes" id="UP000295367">
    <property type="component" value="Unassembled WGS sequence"/>
</dbReference>
<dbReference type="InterPro" id="IPR007065">
    <property type="entry name" value="HPP"/>
</dbReference>
<dbReference type="PANTHER" id="PTHR33741:SF5">
    <property type="entry name" value="TRANSMEMBRANE PROTEIN DDB_G0269096-RELATED"/>
    <property type="match status" value="1"/>
</dbReference>
<reference evidence="4 5" key="1">
    <citation type="submission" date="2019-03" db="EMBL/GenBank/DDBJ databases">
        <title>Genomic Encyclopedia of Type Strains, Phase IV (KMG-IV): sequencing the most valuable type-strain genomes for metagenomic binning, comparative biology and taxonomic classification.</title>
        <authorList>
            <person name="Goeker M."/>
        </authorList>
    </citation>
    <scope>NUCLEOTIDE SEQUENCE [LARGE SCALE GENOMIC DNA]</scope>
    <source>
        <strain evidence="4 5">DSM 100309</strain>
    </source>
</reference>
<keyword evidence="2" id="KW-1133">Transmembrane helix</keyword>
<feature type="transmembrane region" description="Helical" evidence="2">
    <location>
        <begin position="83"/>
        <end position="104"/>
    </location>
</feature>
<keyword evidence="1" id="KW-0129">CBS domain</keyword>
<dbReference type="InterPro" id="IPR058581">
    <property type="entry name" value="TM_HPP"/>
</dbReference>
<dbReference type="AlphaFoldDB" id="A0A4R3XY31"/>
<keyword evidence="2" id="KW-0812">Transmembrane</keyword>
<evidence type="ECO:0000313" key="4">
    <source>
        <dbReference type="EMBL" id="TCV84170.1"/>
    </source>
</evidence>
<protein>
    <submittedName>
        <fullName evidence="4">CBS domain-containing membrane protein</fullName>
    </submittedName>
</protein>
<keyword evidence="5" id="KW-1185">Reference proteome</keyword>
<comment type="caution">
    <text evidence="4">The sequence shown here is derived from an EMBL/GenBank/DDBJ whole genome shotgun (WGS) entry which is preliminary data.</text>
</comment>
<gene>
    <name evidence="4" type="ORF">EDC63_113107</name>
</gene>
<feature type="domain" description="CBS" evidence="3">
    <location>
        <begin position="313"/>
        <end position="371"/>
    </location>
</feature>
<evidence type="ECO:0000313" key="5">
    <source>
        <dbReference type="Proteomes" id="UP000295367"/>
    </source>
</evidence>
<evidence type="ECO:0000256" key="2">
    <source>
        <dbReference type="SAM" id="Phobius"/>
    </source>
</evidence>
<dbReference type="EMBL" id="SMCO01000013">
    <property type="protein sequence ID" value="TCV84170.1"/>
    <property type="molecule type" value="Genomic_DNA"/>
</dbReference>
<feature type="transmembrane region" description="Helical" evidence="2">
    <location>
        <begin position="124"/>
        <end position="151"/>
    </location>
</feature>
<dbReference type="PANTHER" id="PTHR33741">
    <property type="entry name" value="TRANSMEMBRANE PROTEIN DDB_G0269096-RELATED"/>
    <property type="match status" value="1"/>
</dbReference>
<evidence type="ECO:0000259" key="3">
    <source>
        <dbReference type="PROSITE" id="PS51371"/>
    </source>
</evidence>
<dbReference type="Gene3D" id="3.10.580.10">
    <property type="entry name" value="CBS-domain"/>
    <property type="match status" value="1"/>
</dbReference>
<accession>A0A4R3XY31</accession>
<evidence type="ECO:0000256" key="1">
    <source>
        <dbReference type="PROSITE-ProRule" id="PRU00703"/>
    </source>
</evidence>
<dbReference type="InterPro" id="IPR000644">
    <property type="entry name" value="CBS_dom"/>
</dbReference>
<dbReference type="PROSITE" id="PS51371">
    <property type="entry name" value="CBS"/>
    <property type="match status" value="2"/>
</dbReference>